<reference evidence="2 3" key="1">
    <citation type="submission" date="2022-10" db="EMBL/GenBank/DDBJ databases">
        <title>Comparative genomics and taxonomic characterization of three novel marine species of genus Reichenbachiella exhibiting antioxidant and polysaccharide degradation activities.</title>
        <authorList>
            <person name="Muhammad N."/>
            <person name="Lee Y.-J."/>
            <person name="Ko J."/>
            <person name="Kim S.-G."/>
        </authorList>
    </citation>
    <scope>NUCLEOTIDE SEQUENCE [LARGE SCALE GENOMIC DNA]</scope>
    <source>
        <strain evidence="2 3">ABR2-5</strain>
    </source>
</reference>
<dbReference type="Pfam" id="PF16153">
    <property type="entry name" value="DUF4861"/>
    <property type="match status" value="1"/>
</dbReference>
<gene>
    <name evidence="2" type="ORF">N7U62_19305</name>
</gene>
<dbReference type="PROSITE" id="PS51257">
    <property type="entry name" value="PROKAR_LIPOPROTEIN"/>
    <property type="match status" value="1"/>
</dbReference>
<accession>A0ABT3CYQ8</accession>
<keyword evidence="1" id="KW-0732">Signal</keyword>
<protein>
    <submittedName>
        <fullName evidence="2">DUF4861 domain-containing protein</fullName>
    </submittedName>
</protein>
<feature type="signal peptide" evidence="1">
    <location>
        <begin position="1"/>
        <end position="20"/>
    </location>
</feature>
<organism evidence="2 3">
    <name type="scientific">Reichenbachiella ulvae</name>
    <dbReference type="NCBI Taxonomy" id="2980104"/>
    <lineage>
        <taxon>Bacteria</taxon>
        <taxon>Pseudomonadati</taxon>
        <taxon>Bacteroidota</taxon>
        <taxon>Cytophagia</taxon>
        <taxon>Cytophagales</taxon>
        <taxon>Reichenbachiellaceae</taxon>
        <taxon>Reichenbachiella</taxon>
    </lineage>
</organism>
<sequence>MKLRRILLALLVGVAACQPAEDTFSPFTVTVSNPLNIDREAAFVHIPVRELPADFLPGAFVVKNGDQEIPSQFIKKGKAGLAFVVDLDAEEEKQFTVSYSSKPTTYPKKTQAEISVKTGGKFENRKYIGGDFKNIDSLKVPDEHTDHSYYIRYEGPGWESDKVGYRFYLDWRNATDVFGKTTNEPVLQQVGLDGFDSYHEMQDWGMDVLKVGKSLGIGSVASFVDSVAQRVAETDSVICKIEENGAIYSSFETTYFGWKIHDQSVKLTSDISIHAGTRLTRQKLHIDQSIDNLCTGINKIEGTEIFRTIGSKNHYGYIATYGAQSLNGDNLGMVVFFHPLQFARFDEDENSHIVVLQPHVGDLEYYFAAAWELEPNGITTAEEFDAYIRQMAAQLAQPVNVKIEKS</sequence>
<evidence type="ECO:0000313" key="2">
    <source>
        <dbReference type="EMBL" id="MCV9388835.1"/>
    </source>
</evidence>
<comment type="caution">
    <text evidence="2">The sequence shown here is derived from an EMBL/GenBank/DDBJ whole genome shotgun (WGS) entry which is preliminary data.</text>
</comment>
<evidence type="ECO:0000313" key="3">
    <source>
        <dbReference type="Proteomes" id="UP001300692"/>
    </source>
</evidence>
<evidence type="ECO:0000256" key="1">
    <source>
        <dbReference type="SAM" id="SignalP"/>
    </source>
</evidence>
<dbReference type="EMBL" id="JAOYOD010000001">
    <property type="protein sequence ID" value="MCV9388835.1"/>
    <property type="molecule type" value="Genomic_DNA"/>
</dbReference>
<dbReference type="InterPro" id="IPR032342">
    <property type="entry name" value="DUF4861"/>
</dbReference>
<proteinExistence type="predicted"/>
<dbReference type="RefSeq" id="WP_264139724.1">
    <property type="nucleotide sequence ID" value="NZ_JAOYOD010000001.1"/>
</dbReference>
<dbReference type="Proteomes" id="UP001300692">
    <property type="component" value="Unassembled WGS sequence"/>
</dbReference>
<keyword evidence="3" id="KW-1185">Reference proteome</keyword>
<feature type="chain" id="PRO_5047175949" evidence="1">
    <location>
        <begin position="21"/>
        <end position="406"/>
    </location>
</feature>
<name>A0ABT3CYQ8_9BACT</name>